<accession>A0AA38XI54</accession>
<organism evidence="1 2">
    <name type="scientific">Cladophialophora chaetospira</name>
    <dbReference type="NCBI Taxonomy" id="386627"/>
    <lineage>
        <taxon>Eukaryota</taxon>
        <taxon>Fungi</taxon>
        <taxon>Dikarya</taxon>
        <taxon>Ascomycota</taxon>
        <taxon>Pezizomycotina</taxon>
        <taxon>Eurotiomycetes</taxon>
        <taxon>Chaetothyriomycetidae</taxon>
        <taxon>Chaetothyriales</taxon>
        <taxon>Herpotrichiellaceae</taxon>
        <taxon>Cladophialophora</taxon>
    </lineage>
</organism>
<dbReference type="EMBL" id="JAPDRK010000003">
    <property type="protein sequence ID" value="KAJ9613907.1"/>
    <property type="molecule type" value="Genomic_DNA"/>
</dbReference>
<dbReference type="Proteomes" id="UP001172673">
    <property type="component" value="Unassembled WGS sequence"/>
</dbReference>
<protein>
    <submittedName>
        <fullName evidence="1">Uncharacterized protein</fullName>
    </submittedName>
</protein>
<dbReference type="AlphaFoldDB" id="A0AA38XI54"/>
<name>A0AA38XI54_9EURO</name>
<comment type="caution">
    <text evidence="1">The sequence shown here is derived from an EMBL/GenBank/DDBJ whole genome shotgun (WGS) entry which is preliminary data.</text>
</comment>
<reference evidence="1" key="1">
    <citation type="submission" date="2022-10" db="EMBL/GenBank/DDBJ databases">
        <title>Culturing micro-colonial fungi from biological soil crusts in the Mojave desert and describing Neophaeococcomyces mojavensis, and introducing the new genera and species Taxawa tesnikishii.</title>
        <authorList>
            <person name="Kurbessoian T."/>
            <person name="Stajich J.E."/>
        </authorList>
    </citation>
    <scope>NUCLEOTIDE SEQUENCE</scope>
    <source>
        <strain evidence="1">TK_41</strain>
    </source>
</reference>
<proteinExistence type="predicted"/>
<evidence type="ECO:0000313" key="1">
    <source>
        <dbReference type="EMBL" id="KAJ9613907.1"/>
    </source>
</evidence>
<keyword evidence="2" id="KW-1185">Reference proteome</keyword>
<evidence type="ECO:0000313" key="2">
    <source>
        <dbReference type="Proteomes" id="UP001172673"/>
    </source>
</evidence>
<sequence>MDLQPGDLTPQQLNDRFLPLRHEEPSRWAFWFKAELMPANIAADTAEPRDSVTPDEIESDFQDVQTLTDALVELNHSIFLIASDDEATLKNCETLNLVMRNLDKLFHVPRFNPNDRLNLNHLAEAHEMLLLVKQFPKRPKSVAVTLMTGSKPRSPGLNEPGIAASSTPLLPPCIQEKFVKISLCLASRSKWKPYPGCFNSLLLVSTTQQTKTVSSAMRAWKTNLLRRSLSDVVNRYSTWIVCLNGFSARCVMAAAFAVRTVETVV</sequence>
<gene>
    <name evidence="1" type="ORF">H2200_002043</name>
</gene>